<proteinExistence type="inferred from homology"/>
<evidence type="ECO:0000256" key="5">
    <source>
        <dbReference type="ARBA" id="ARBA00023242"/>
    </source>
</evidence>
<keyword evidence="3 6" id="KW-0238">DNA-binding</keyword>
<evidence type="ECO:0000256" key="8">
    <source>
        <dbReference type="SAM" id="MobiDB-lite"/>
    </source>
</evidence>
<comment type="caution">
    <text evidence="9">The sequence shown here is derived from an EMBL/GenBank/DDBJ whole genome shotgun (WGS) entry which is preliminary data.</text>
</comment>
<evidence type="ECO:0000256" key="3">
    <source>
        <dbReference type="ARBA" id="ARBA00023125"/>
    </source>
</evidence>
<protein>
    <submittedName>
        <fullName evidence="9">Homeobox goosecoid-like</fullName>
    </submittedName>
</protein>
<evidence type="ECO:0000256" key="4">
    <source>
        <dbReference type="ARBA" id="ARBA00023155"/>
    </source>
</evidence>
<dbReference type="SMART" id="SM00389">
    <property type="entry name" value="HOX"/>
    <property type="match status" value="1"/>
</dbReference>
<dbReference type="PANTHER" id="PTHR24329">
    <property type="entry name" value="HOMEOBOX PROTEIN ARISTALESS"/>
    <property type="match status" value="1"/>
</dbReference>
<keyword evidence="10" id="KW-1185">Reference proteome</keyword>
<evidence type="ECO:0000256" key="1">
    <source>
        <dbReference type="ARBA" id="ARBA00004123"/>
    </source>
</evidence>
<dbReference type="Pfam" id="PF00046">
    <property type="entry name" value="Homeodomain"/>
    <property type="match status" value="1"/>
</dbReference>
<dbReference type="InterPro" id="IPR001356">
    <property type="entry name" value="HD"/>
</dbReference>
<evidence type="ECO:0000313" key="10">
    <source>
        <dbReference type="Proteomes" id="UP001152795"/>
    </source>
</evidence>
<dbReference type="GO" id="GO:0005634">
    <property type="term" value="C:nucleus"/>
    <property type="evidence" value="ECO:0007669"/>
    <property type="project" value="UniProtKB-SubCell"/>
</dbReference>
<dbReference type="CDD" id="cd00086">
    <property type="entry name" value="homeodomain"/>
    <property type="match status" value="1"/>
</dbReference>
<name>A0A6S7FDV8_PARCT</name>
<sequence>MSISSSFSIDSILARPTYRYLAPYQLPIACPTCPSQASYFNHLMTLPTPYGPDFFRFQPKRKRRHRTIFTEEQLELLEKTFQKTHYPDVLLREDLAIKAGLKEERVEVWFKNRRAKWRKQKRESRQSEEGTSLASTLSTSVSVSFEDTSLRLPKSLSTTSKLAAASKVLNQKLESPHGLFPAEPSSKTVVLQRSLTPS</sequence>
<evidence type="ECO:0000256" key="7">
    <source>
        <dbReference type="RuleBase" id="RU000682"/>
    </source>
</evidence>
<evidence type="ECO:0000256" key="2">
    <source>
        <dbReference type="ARBA" id="ARBA00006503"/>
    </source>
</evidence>
<dbReference type="InterPro" id="IPR050649">
    <property type="entry name" value="Paired_Homeobox_TFs"/>
</dbReference>
<comment type="similarity">
    <text evidence="2">Belongs to the paired homeobox family. Bicoid subfamily.</text>
</comment>
<gene>
    <name evidence="9" type="ORF">PACLA_8A056997</name>
</gene>
<dbReference type="AlphaFoldDB" id="A0A6S7FDV8"/>
<dbReference type="GO" id="GO:0000977">
    <property type="term" value="F:RNA polymerase II transcription regulatory region sequence-specific DNA binding"/>
    <property type="evidence" value="ECO:0007669"/>
    <property type="project" value="TreeGrafter"/>
</dbReference>
<dbReference type="Gene3D" id="1.10.10.60">
    <property type="entry name" value="Homeodomain-like"/>
    <property type="match status" value="1"/>
</dbReference>
<feature type="DNA-binding region" description="Homeobox" evidence="6">
    <location>
        <begin position="62"/>
        <end position="121"/>
    </location>
</feature>
<comment type="subcellular location">
    <subcellularLocation>
        <location evidence="1 6 7">Nucleus</location>
    </subcellularLocation>
</comment>
<keyword evidence="5 6" id="KW-0539">Nucleus</keyword>
<dbReference type="GO" id="GO:0000981">
    <property type="term" value="F:DNA-binding transcription factor activity, RNA polymerase II-specific"/>
    <property type="evidence" value="ECO:0007669"/>
    <property type="project" value="InterPro"/>
</dbReference>
<dbReference type="PANTHER" id="PTHR24329:SF516">
    <property type="entry name" value="HOMEOBOX PROTEIN GOOSECOID"/>
    <property type="match status" value="1"/>
</dbReference>
<dbReference type="PROSITE" id="PS00027">
    <property type="entry name" value="HOMEOBOX_1"/>
    <property type="match status" value="1"/>
</dbReference>
<dbReference type="EMBL" id="CACRXK020000048">
    <property type="protein sequence ID" value="CAB3977455.1"/>
    <property type="molecule type" value="Genomic_DNA"/>
</dbReference>
<evidence type="ECO:0000313" key="9">
    <source>
        <dbReference type="EMBL" id="CAB3977455.1"/>
    </source>
</evidence>
<accession>A0A6S7FDV8</accession>
<dbReference type="Proteomes" id="UP001152795">
    <property type="component" value="Unassembled WGS sequence"/>
</dbReference>
<dbReference type="OrthoDB" id="6159439at2759"/>
<feature type="region of interest" description="Disordered" evidence="8">
    <location>
        <begin position="175"/>
        <end position="198"/>
    </location>
</feature>
<reference evidence="9" key="1">
    <citation type="submission" date="2020-04" db="EMBL/GenBank/DDBJ databases">
        <authorList>
            <person name="Alioto T."/>
            <person name="Alioto T."/>
            <person name="Gomez Garrido J."/>
        </authorList>
    </citation>
    <scope>NUCLEOTIDE SEQUENCE</scope>
    <source>
        <strain evidence="9">A484AB</strain>
    </source>
</reference>
<dbReference type="SUPFAM" id="SSF46689">
    <property type="entry name" value="Homeodomain-like"/>
    <property type="match status" value="1"/>
</dbReference>
<evidence type="ECO:0000256" key="6">
    <source>
        <dbReference type="PROSITE-ProRule" id="PRU00108"/>
    </source>
</evidence>
<organism evidence="9 10">
    <name type="scientific">Paramuricea clavata</name>
    <name type="common">Red gorgonian</name>
    <name type="synonym">Violescent sea-whip</name>
    <dbReference type="NCBI Taxonomy" id="317549"/>
    <lineage>
        <taxon>Eukaryota</taxon>
        <taxon>Metazoa</taxon>
        <taxon>Cnidaria</taxon>
        <taxon>Anthozoa</taxon>
        <taxon>Octocorallia</taxon>
        <taxon>Malacalcyonacea</taxon>
        <taxon>Plexauridae</taxon>
        <taxon>Paramuricea</taxon>
    </lineage>
</organism>
<keyword evidence="4 6" id="KW-0371">Homeobox</keyword>
<dbReference type="InterPro" id="IPR009057">
    <property type="entry name" value="Homeodomain-like_sf"/>
</dbReference>
<dbReference type="FunFam" id="1.10.10.60:FF:000223">
    <property type="entry name" value="Goosecoid homeobox 2"/>
    <property type="match status" value="1"/>
</dbReference>
<feature type="compositionally biased region" description="Polar residues" evidence="8">
    <location>
        <begin position="185"/>
        <end position="198"/>
    </location>
</feature>
<dbReference type="InterPro" id="IPR017970">
    <property type="entry name" value="Homeobox_CS"/>
</dbReference>
<dbReference type="PROSITE" id="PS50071">
    <property type="entry name" value="HOMEOBOX_2"/>
    <property type="match status" value="1"/>
</dbReference>